<dbReference type="RefSeq" id="WP_265961596.1">
    <property type="nucleotide sequence ID" value="NZ_JAPEVI010000003.1"/>
</dbReference>
<accession>A0ABT3QY54</accession>
<protein>
    <submittedName>
        <fullName evidence="3">Uncharacterized protein</fullName>
    </submittedName>
</protein>
<organism evidence="3 4">
    <name type="scientific">Roseibium salinum</name>
    <dbReference type="NCBI Taxonomy" id="1604349"/>
    <lineage>
        <taxon>Bacteria</taxon>
        <taxon>Pseudomonadati</taxon>
        <taxon>Pseudomonadota</taxon>
        <taxon>Alphaproteobacteria</taxon>
        <taxon>Hyphomicrobiales</taxon>
        <taxon>Stappiaceae</taxon>
        <taxon>Roseibium</taxon>
    </lineage>
</organism>
<evidence type="ECO:0000313" key="3">
    <source>
        <dbReference type="EMBL" id="MCX2721890.1"/>
    </source>
</evidence>
<name>A0ABT3QY54_9HYPH</name>
<proteinExistence type="predicted"/>
<evidence type="ECO:0000313" key="4">
    <source>
        <dbReference type="Proteomes" id="UP001300261"/>
    </source>
</evidence>
<evidence type="ECO:0000256" key="1">
    <source>
        <dbReference type="SAM" id="MobiDB-lite"/>
    </source>
</evidence>
<dbReference type="EMBL" id="JAPEVI010000003">
    <property type="protein sequence ID" value="MCX2721890.1"/>
    <property type="molecule type" value="Genomic_DNA"/>
</dbReference>
<gene>
    <name evidence="3" type="ORF">ON753_05650</name>
</gene>
<reference evidence="3 4" key="1">
    <citation type="journal article" date="2016" name="Int. J. Syst. Evol. Microbiol.">
        <title>Labrenzia salina sp. nov., isolated from the rhizosphere of the halophyte Arthrocnemum macrostachyum.</title>
        <authorList>
            <person name="Camacho M."/>
            <person name="Redondo-Gomez S."/>
            <person name="Rodriguez-Llorente I."/>
            <person name="Rohde M."/>
            <person name="Sproer C."/>
            <person name="Schumann P."/>
            <person name="Klenk H.P."/>
            <person name="Montero-Calasanz M.D.C."/>
        </authorList>
    </citation>
    <scope>NUCLEOTIDE SEQUENCE [LARGE SCALE GENOMIC DNA]</scope>
    <source>
        <strain evidence="3 4">DSM 29163</strain>
    </source>
</reference>
<sequence>MAEHDRETHYVEKSSGSGAGWFIAGALIVVLIIGGVLYANGYFGTGDSVSIEMNAPSTDSGTAPAGDTDSGSGTGVEPAAPEPAAPEPATPADGQ</sequence>
<evidence type="ECO:0000256" key="2">
    <source>
        <dbReference type="SAM" id="Phobius"/>
    </source>
</evidence>
<keyword evidence="2" id="KW-0812">Transmembrane</keyword>
<keyword evidence="4" id="KW-1185">Reference proteome</keyword>
<feature type="transmembrane region" description="Helical" evidence="2">
    <location>
        <begin position="20"/>
        <end position="43"/>
    </location>
</feature>
<dbReference type="Proteomes" id="UP001300261">
    <property type="component" value="Unassembled WGS sequence"/>
</dbReference>
<keyword evidence="2" id="KW-1133">Transmembrane helix</keyword>
<keyword evidence="2" id="KW-0472">Membrane</keyword>
<comment type="caution">
    <text evidence="3">The sequence shown here is derived from an EMBL/GenBank/DDBJ whole genome shotgun (WGS) entry which is preliminary data.</text>
</comment>
<feature type="compositionally biased region" description="Pro residues" evidence="1">
    <location>
        <begin position="80"/>
        <end position="89"/>
    </location>
</feature>
<feature type="region of interest" description="Disordered" evidence="1">
    <location>
        <begin position="49"/>
        <end position="95"/>
    </location>
</feature>